<dbReference type="Gene3D" id="3.40.50.2000">
    <property type="entry name" value="Glycogen Phosphorylase B"/>
    <property type="match status" value="2"/>
</dbReference>
<proteinExistence type="predicted"/>
<dbReference type="PANTHER" id="PTHR12526:SF510">
    <property type="entry name" value="D-INOSITOL 3-PHOSPHATE GLYCOSYLTRANSFERASE"/>
    <property type="match status" value="1"/>
</dbReference>
<evidence type="ECO:0000259" key="5">
    <source>
        <dbReference type="Pfam" id="PF13579"/>
    </source>
</evidence>
<dbReference type="Proteomes" id="UP000703038">
    <property type="component" value="Unassembled WGS sequence"/>
</dbReference>
<feature type="region of interest" description="Disordered" evidence="3">
    <location>
        <begin position="370"/>
        <end position="406"/>
    </location>
</feature>
<evidence type="ECO:0000256" key="1">
    <source>
        <dbReference type="ARBA" id="ARBA00022676"/>
    </source>
</evidence>
<reference evidence="6 7" key="1">
    <citation type="submission" date="2021-01" db="EMBL/GenBank/DDBJ databases">
        <title>Genomics of switchgrass bacterial isolates.</title>
        <authorList>
            <person name="Shade A."/>
        </authorList>
    </citation>
    <scope>NUCLEOTIDE SEQUENCE [LARGE SCALE GENOMIC DNA]</scope>
    <source>
        <strain evidence="6 7">PvP111</strain>
    </source>
</reference>
<dbReference type="Pfam" id="PF00534">
    <property type="entry name" value="Glycos_transf_1"/>
    <property type="match status" value="1"/>
</dbReference>
<dbReference type="RefSeq" id="WP_204869888.1">
    <property type="nucleotide sequence ID" value="NZ_JAFBBK010000001.1"/>
</dbReference>
<feature type="domain" description="Glycosyltransferase subfamily 4-like N-terminal" evidence="5">
    <location>
        <begin position="18"/>
        <end position="165"/>
    </location>
</feature>
<feature type="domain" description="Glycosyl transferase family 1" evidence="4">
    <location>
        <begin position="190"/>
        <end position="341"/>
    </location>
</feature>
<sequence length="406" mass="43654">MARHVAILGTRGYPSYYGGFETLVRTLAPYLADTGWDVSVYSRPGATVDDDPARDMRIQSVVSRGVDTQSLSTLSFGATSALSTVRRRPDVALIMNVANGFWLPFLRAARIPTVVNVDGIEWEREKWGANARRAFRLGAKLTATHATSLIFDSVGIADRWQTGFGRDGTTIAYGGTVPGMLDVPLGLTSGKYALLVSRFVPENTVDEFLEAASVIAEKHDVVLVGSSGYGGELDAKAEKLAAENTRVRWLGHVHDDQQLFALWRHAGAYFHGHSVGGTNPALVQAMACGAPTVARDTVFNREVLGDNAVFVPPTAPEIAAAVTALLEAPTVQHRLGAGAEERARHHYSWDSICEQYDTLLRRHLPQEISGPRISAVGSGTTPRSSTVRTHVTADRPASGVPTATAL</sequence>
<gene>
    <name evidence="6" type="ORF">JOE42_003987</name>
</gene>
<dbReference type="EMBL" id="JAFBBK010000001">
    <property type="protein sequence ID" value="MBM7417254.1"/>
    <property type="molecule type" value="Genomic_DNA"/>
</dbReference>
<dbReference type="SUPFAM" id="SSF53756">
    <property type="entry name" value="UDP-Glycosyltransferase/glycogen phosphorylase"/>
    <property type="match status" value="1"/>
</dbReference>
<evidence type="ECO:0000313" key="7">
    <source>
        <dbReference type="Proteomes" id="UP000703038"/>
    </source>
</evidence>
<dbReference type="InterPro" id="IPR028098">
    <property type="entry name" value="Glyco_trans_4-like_N"/>
</dbReference>
<dbReference type="InterPro" id="IPR001296">
    <property type="entry name" value="Glyco_trans_1"/>
</dbReference>
<comment type="caution">
    <text evidence="6">The sequence shown here is derived from an EMBL/GenBank/DDBJ whole genome shotgun (WGS) entry which is preliminary data.</text>
</comment>
<feature type="compositionally biased region" description="Polar residues" evidence="3">
    <location>
        <begin position="377"/>
        <end position="389"/>
    </location>
</feature>
<keyword evidence="7" id="KW-1185">Reference proteome</keyword>
<protein>
    <submittedName>
        <fullName evidence="6">Glycosyltransferase involved in cell wall biosynthesis</fullName>
    </submittedName>
</protein>
<evidence type="ECO:0000256" key="2">
    <source>
        <dbReference type="ARBA" id="ARBA00022679"/>
    </source>
</evidence>
<dbReference type="Pfam" id="PF13579">
    <property type="entry name" value="Glyco_trans_4_4"/>
    <property type="match status" value="1"/>
</dbReference>
<keyword evidence="2" id="KW-0808">Transferase</keyword>
<keyword evidence="1" id="KW-0328">Glycosyltransferase</keyword>
<accession>A0ABS2KZ93</accession>
<evidence type="ECO:0000256" key="3">
    <source>
        <dbReference type="SAM" id="MobiDB-lite"/>
    </source>
</evidence>
<evidence type="ECO:0000313" key="6">
    <source>
        <dbReference type="EMBL" id="MBM7417254.1"/>
    </source>
</evidence>
<organism evidence="6 7">
    <name type="scientific">Rhodococcoides corynebacterioides</name>
    <dbReference type="NCBI Taxonomy" id="53972"/>
    <lineage>
        <taxon>Bacteria</taxon>
        <taxon>Bacillati</taxon>
        <taxon>Actinomycetota</taxon>
        <taxon>Actinomycetes</taxon>
        <taxon>Mycobacteriales</taxon>
        <taxon>Nocardiaceae</taxon>
        <taxon>Rhodococcoides</taxon>
    </lineage>
</organism>
<dbReference type="PANTHER" id="PTHR12526">
    <property type="entry name" value="GLYCOSYLTRANSFERASE"/>
    <property type="match status" value="1"/>
</dbReference>
<evidence type="ECO:0000259" key="4">
    <source>
        <dbReference type="Pfam" id="PF00534"/>
    </source>
</evidence>
<name>A0ABS2KZ93_9NOCA</name>